<evidence type="ECO:0000313" key="2">
    <source>
        <dbReference type="EMBL" id="TCU88799.1"/>
    </source>
</evidence>
<dbReference type="AlphaFoldDB" id="A0A377Q990"/>
<organism evidence="1 3">
    <name type="scientific">Iodobacter fluviatilis</name>
    <dbReference type="NCBI Taxonomy" id="537"/>
    <lineage>
        <taxon>Bacteria</taxon>
        <taxon>Pseudomonadati</taxon>
        <taxon>Pseudomonadota</taxon>
        <taxon>Betaproteobacteria</taxon>
        <taxon>Neisseriales</taxon>
        <taxon>Chitinibacteraceae</taxon>
        <taxon>Iodobacter</taxon>
    </lineage>
</organism>
<evidence type="ECO:0000313" key="4">
    <source>
        <dbReference type="Proteomes" id="UP000295794"/>
    </source>
</evidence>
<reference evidence="1 3" key="1">
    <citation type="submission" date="2018-06" db="EMBL/GenBank/DDBJ databases">
        <authorList>
            <consortium name="Pathogen Informatics"/>
            <person name="Doyle S."/>
        </authorList>
    </citation>
    <scope>NUCLEOTIDE SEQUENCE [LARGE SCALE GENOMIC DNA]</scope>
    <source>
        <strain evidence="1 3">NCTC11159</strain>
    </source>
</reference>
<dbReference type="EMBL" id="UGHR01000001">
    <property type="protein sequence ID" value="STQ91129.1"/>
    <property type="molecule type" value="Genomic_DNA"/>
</dbReference>
<proteinExistence type="predicted"/>
<name>A0A377Q990_9NEIS</name>
<gene>
    <name evidence="2" type="ORF">EV682_103383</name>
    <name evidence="1" type="ORF">NCTC11159_02201</name>
</gene>
<reference evidence="2 4" key="2">
    <citation type="submission" date="2019-03" db="EMBL/GenBank/DDBJ databases">
        <title>Genomic Encyclopedia of Type Strains, Phase IV (KMG-IV): sequencing the most valuable type-strain genomes for metagenomic binning, comparative biology and taxonomic classification.</title>
        <authorList>
            <person name="Goeker M."/>
        </authorList>
    </citation>
    <scope>NUCLEOTIDE SEQUENCE [LARGE SCALE GENOMIC DNA]</scope>
    <source>
        <strain evidence="2 4">DSM 3764</strain>
    </source>
</reference>
<sequence length="164" mass="17873">MSYPPQLQRLHSALLCLPGVTGISSGIQSLQGISADDLRFPDFATLPIGAIRRTLGGLDAEALIQVEFEVSPSDSSWQTIEFLAWFIRDQARAGLSIQLRPFALPPEVAGQVQIGHTLRWHLDLFCSNTAADLSPQLQQVERVAQTLEAAIQVYGSHLEIGVKA</sequence>
<dbReference type="EMBL" id="SMBT01000003">
    <property type="protein sequence ID" value="TCU88799.1"/>
    <property type="molecule type" value="Genomic_DNA"/>
</dbReference>
<evidence type="ECO:0000313" key="1">
    <source>
        <dbReference type="EMBL" id="STQ91129.1"/>
    </source>
</evidence>
<accession>A0A377Q990</accession>
<dbReference type="RefSeq" id="WP_115227376.1">
    <property type="nucleotide sequence ID" value="NZ_CAWOLO010000003.1"/>
</dbReference>
<evidence type="ECO:0000313" key="3">
    <source>
        <dbReference type="Proteomes" id="UP000255108"/>
    </source>
</evidence>
<dbReference type="Proteomes" id="UP000255108">
    <property type="component" value="Unassembled WGS sequence"/>
</dbReference>
<dbReference type="OrthoDB" id="289561at2"/>
<keyword evidence="4" id="KW-1185">Reference proteome</keyword>
<protein>
    <submittedName>
        <fullName evidence="1">Uncharacterized protein</fullName>
    </submittedName>
</protein>
<dbReference type="Proteomes" id="UP000295794">
    <property type="component" value="Unassembled WGS sequence"/>
</dbReference>